<organism evidence="2 3">
    <name type="scientific">Trichinella papuae</name>
    <dbReference type="NCBI Taxonomy" id="268474"/>
    <lineage>
        <taxon>Eukaryota</taxon>
        <taxon>Metazoa</taxon>
        <taxon>Ecdysozoa</taxon>
        <taxon>Nematoda</taxon>
        <taxon>Enoplea</taxon>
        <taxon>Dorylaimia</taxon>
        <taxon>Trichinellida</taxon>
        <taxon>Trichinellidae</taxon>
        <taxon>Trichinella</taxon>
    </lineage>
</organism>
<reference evidence="2 3" key="1">
    <citation type="submission" date="2015-01" db="EMBL/GenBank/DDBJ databases">
        <title>Evolution of Trichinella species and genotypes.</title>
        <authorList>
            <person name="Korhonen P.K."/>
            <person name="Edoardo P."/>
            <person name="Giuseppe L.R."/>
            <person name="Gasser R.B."/>
        </authorList>
    </citation>
    <scope>NUCLEOTIDE SEQUENCE [LARGE SCALE GENOMIC DNA]</scope>
    <source>
        <strain evidence="2">ISS1980</strain>
    </source>
</reference>
<evidence type="ECO:0000313" key="3">
    <source>
        <dbReference type="Proteomes" id="UP000054843"/>
    </source>
</evidence>
<proteinExistence type="predicted"/>
<name>A0A0V1N6M6_9BILA</name>
<gene>
    <name evidence="2" type="ORF">T10_9263</name>
</gene>
<evidence type="ECO:0000256" key="1">
    <source>
        <dbReference type="SAM" id="Coils"/>
    </source>
</evidence>
<dbReference type="STRING" id="268474.A0A0V1N6M6"/>
<evidence type="ECO:0000313" key="2">
    <source>
        <dbReference type="EMBL" id="KRZ79655.1"/>
    </source>
</evidence>
<sequence length="645" mass="75707">MSNNDQSEGEKKNSDIVLRADAYEKINEKQRSKLTYEMLKNVLLASLKHATEDIEHSKQFLTMYNDCNDSPAKEIILQLESSRFPFSAGADKGDVEMLDNLPTLLSNMCIRLEKLVQEKGIRLVELKFENMPPYEKEDCHALCFRSRLLSRQLCSIGISLSKPQPINDSKMKSLDENSVKAKLDGYAEQMVEQYTKALLESEQVNSLREAITVWNSIPFSSLQKAVKIEELNFAKGTVMRLEHLIQALYDMLKRCEQKYHEILLANECQPPEEFITRSALVIDTKRFLDHLWANLFHYEKVINEQNQQIKEKKIHFHVCETKVRALQMVKENFERRIKMQTELSNSLRMQYKVDDETVEHCSFMQAIQEYLNNECNRSTTNEKNDMNELLNEAECATQANIEMITEEIKKLKENCQKEKTEHKNESDELQSKYSKLLEELKNVKSSITTKRQAYISKSSKINFISQFITMKQWQEQHIIGSLYWTKLIERIKLENHNLSGQLQASWKNNMELIKLKSSLENENLQYTACLEKLENELHALIPQIASKEFYEKCLQSDEQVEKDKDTGEIHLKQNEIICQEIKHLNKMSHYLRHKKVRLDRYIKKTDQNGKELTKKIAELENLEKRMKICIGELESHFFDPNYCEK</sequence>
<dbReference type="OrthoDB" id="5917956at2759"/>
<dbReference type="Proteomes" id="UP000054843">
    <property type="component" value="Unassembled WGS sequence"/>
</dbReference>
<keyword evidence="1" id="KW-0175">Coiled coil</keyword>
<dbReference type="AlphaFoldDB" id="A0A0V1N6M6"/>
<comment type="caution">
    <text evidence="2">The sequence shown here is derived from an EMBL/GenBank/DDBJ whole genome shotgun (WGS) entry which is preliminary data.</text>
</comment>
<dbReference type="EMBL" id="JYDO01000005">
    <property type="protein sequence ID" value="KRZ79655.1"/>
    <property type="molecule type" value="Genomic_DNA"/>
</dbReference>
<keyword evidence="3" id="KW-1185">Reference proteome</keyword>
<accession>A0A0V1N6M6</accession>
<feature type="coiled-coil region" evidence="1">
    <location>
        <begin position="376"/>
        <end position="446"/>
    </location>
</feature>
<protein>
    <submittedName>
        <fullName evidence="2">Uncharacterized protein</fullName>
    </submittedName>
</protein>